<feature type="transmembrane region" description="Helical" evidence="1">
    <location>
        <begin position="24"/>
        <end position="45"/>
    </location>
</feature>
<evidence type="ECO:0000313" key="2">
    <source>
        <dbReference type="EMBL" id="DAE22261.1"/>
    </source>
</evidence>
<sequence length="70" mass="7850">MLCRWRSPTIFNAKKEEFNKKSSNILLIIAASLGVLLAAVIYPAAKILIASLIEIIERILEERGDLPEKN</sequence>
<organism evidence="2">
    <name type="scientific">Podoviridae sp. ctKS020</name>
    <dbReference type="NCBI Taxonomy" id="2826552"/>
    <lineage>
        <taxon>Viruses</taxon>
        <taxon>Duplodnaviria</taxon>
        <taxon>Heunggongvirae</taxon>
        <taxon>Uroviricota</taxon>
        <taxon>Caudoviricetes</taxon>
    </lineage>
</organism>
<keyword evidence="1" id="KW-0472">Membrane</keyword>
<reference evidence="2" key="1">
    <citation type="journal article" date="2021" name="Proc. Natl. Acad. Sci. U.S.A.">
        <title>A Catalog of Tens of Thousands of Viruses from Human Metagenomes Reveals Hidden Associations with Chronic Diseases.</title>
        <authorList>
            <person name="Tisza M.J."/>
            <person name="Buck C.B."/>
        </authorList>
    </citation>
    <scope>NUCLEOTIDE SEQUENCE</scope>
    <source>
        <strain evidence="2">CtKS020</strain>
    </source>
</reference>
<dbReference type="EMBL" id="BK015730">
    <property type="protein sequence ID" value="DAE22261.1"/>
    <property type="molecule type" value="Genomic_DNA"/>
</dbReference>
<evidence type="ECO:0000256" key="1">
    <source>
        <dbReference type="SAM" id="Phobius"/>
    </source>
</evidence>
<accession>A0A8S5QU88</accession>
<name>A0A8S5QU88_9CAUD</name>
<proteinExistence type="predicted"/>
<protein>
    <submittedName>
        <fullName evidence="2">Uncharacterized protein</fullName>
    </submittedName>
</protein>
<keyword evidence="1" id="KW-0812">Transmembrane</keyword>
<keyword evidence="1" id="KW-1133">Transmembrane helix</keyword>